<dbReference type="EMBL" id="CH479179">
    <property type="protein sequence ID" value="EDW25147.1"/>
    <property type="molecule type" value="Genomic_DNA"/>
</dbReference>
<dbReference type="PhylomeDB" id="B4G4A9"/>
<dbReference type="AlphaFoldDB" id="B4G4A9"/>
<dbReference type="Proteomes" id="UP000008744">
    <property type="component" value="Unassembled WGS sequence"/>
</dbReference>
<gene>
    <name evidence="1" type="primary">Dper\GL23005</name>
    <name evidence="1" type="ORF">Dper_GL23005</name>
</gene>
<dbReference type="eggNOG" id="KOG1215">
    <property type="taxonomic scope" value="Eukaryota"/>
</dbReference>
<protein>
    <submittedName>
        <fullName evidence="1">GL23005</fullName>
    </submittedName>
</protein>
<name>B4G4A9_DROPE</name>
<sequence length="372" mass="41445">MGVEQLVRTPAFQDSGVWCVCAVWNGACSTSACTCACRLPAVLAPVQRGDTLQDVGDAYALNVSVAERCIYWTDQPHPLVRLIEVARLDGSCRRVLLWKDSIRRATMDGSNQQPWPGVYIRPGDETNWLAARTTCTGATGAPGTLIKTGQSRSLAKDVTCIPQLRRTARMCRCPASWANSQKPRNIAVHATKARRLLFSTDVGSHQAIIRARVDGNERMELEGGVTVLTLDQQLYHAYQSYRHQWEEQKNLCFHAYPAGEQHYCLGGICVLLLDDKTGLQRITVNGERRSVELQRLSHFTDIWVVWTPDAVTQYSRRLLSAEGSDKALICDGTTCDNCDNVHEADCCKQPGEFQCPINQVSGKTRYLPKFLN</sequence>
<dbReference type="InterPro" id="IPR011042">
    <property type="entry name" value="6-blade_b-propeller_TolB-like"/>
</dbReference>
<evidence type="ECO:0000313" key="2">
    <source>
        <dbReference type="Proteomes" id="UP000008744"/>
    </source>
</evidence>
<dbReference type="HOGENOM" id="CLU_744472_0_0_1"/>
<accession>B4G4A9</accession>
<evidence type="ECO:0000313" key="1">
    <source>
        <dbReference type="EMBL" id="EDW25147.1"/>
    </source>
</evidence>
<dbReference type="Gene3D" id="2.120.10.30">
    <property type="entry name" value="TolB, C-terminal domain"/>
    <property type="match status" value="1"/>
</dbReference>
<reference evidence="1 2" key="1">
    <citation type="journal article" date="2007" name="Nature">
        <title>Evolution of genes and genomes on the Drosophila phylogeny.</title>
        <authorList>
            <consortium name="Drosophila 12 Genomes Consortium"/>
            <person name="Clark A.G."/>
            <person name="Eisen M.B."/>
            <person name="Smith D.R."/>
            <person name="Bergman C.M."/>
            <person name="Oliver B."/>
            <person name="Markow T.A."/>
            <person name="Kaufman T.C."/>
            <person name="Kellis M."/>
            <person name="Gelbart W."/>
            <person name="Iyer V.N."/>
            <person name="Pollard D.A."/>
            <person name="Sackton T.B."/>
            <person name="Larracuente A.M."/>
            <person name="Singh N.D."/>
            <person name="Abad J.P."/>
            <person name="Abt D.N."/>
            <person name="Adryan B."/>
            <person name="Aguade M."/>
            <person name="Akashi H."/>
            <person name="Anderson W.W."/>
            <person name="Aquadro C.F."/>
            <person name="Ardell D.H."/>
            <person name="Arguello R."/>
            <person name="Artieri C.G."/>
            <person name="Barbash D.A."/>
            <person name="Barker D."/>
            <person name="Barsanti P."/>
            <person name="Batterham P."/>
            <person name="Batzoglou S."/>
            <person name="Begun D."/>
            <person name="Bhutkar A."/>
            <person name="Blanco E."/>
            <person name="Bosak S.A."/>
            <person name="Bradley R.K."/>
            <person name="Brand A.D."/>
            <person name="Brent M.R."/>
            <person name="Brooks A.N."/>
            <person name="Brown R.H."/>
            <person name="Butlin R.K."/>
            <person name="Caggese C."/>
            <person name="Calvi B.R."/>
            <person name="Bernardo de Carvalho A."/>
            <person name="Caspi A."/>
            <person name="Castrezana S."/>
            <person name="Celniker S.E."/>
            <person name="Chang J.L."/>
            <person name="Chapple C."/>
            <person name="Chatterji S."/>
            <person name="Chinwalla A."/>
            <person name="Civetta A."/>
            <person name="Clifton S.W."/>
            <person name="Comeron J.M."/>
            <person name="Costello J.C."/>
            <person name="Coyne J.A."/>
            <person name="Daub J."/>
            <person name="David R.G."/>
            <person name="Delcher A.L."/>
            <person name="Delehaunty K."/>
            <person name="Do C.B."/>
            <person name="Ebling H."/>
            <person name="Edwards K."/>
            <person name="Eickbush T."/>
            <person name="Evans J.D."/>
            <person name="Filipski A."/>
            <person name="Findeiss S."/>
            <person name="Freyhult E."/>
            <person name="Fulton L."/>
            <person name="Fulton R."/>
            <person name="Garcia A.C."/>
            <person name="Gardiner A."/>
            <person name="Garfield D.A."/>
            <person name="Garvin B.E."/>
            <person name="Gibson G."/>
            <person name="Gilbert D."/>
            <person name="Gnerre S."/>
            <person name="Godfrey J."/>
            <person name="Good R."/>
            <person name="Gotea V."/>
            <person name="Gravely B."/>
            <person name="Greenberg A.J."/>
            <person name="Griffiths-Jones S."/>
            <person name="Gross S."/>
            <person name="Guigo R."/>
            <person name="Gustafson E.A."/>
            <person name="Haerty W."/>
            <person name="Hahn M.W."/>
            <person name="Halligan D.L."/>
            <person name="Halpern A.L."/>
            <person name="Halter G.M."/>
            <person name="Han M.V."/>
            <person name="Heger A."/>
            <person name="Hillier L."/>
            <person name="Hinrichs A.S."/>
            <person name="Holmes I."/>
            <person name="Hoskins R.A."/>
            <person name="Hubisz M.J."/>
            <person name="Hultmark D."/>
            <person name="Huntley M.A."/>
            <person name="Jaffe D.B."/>
            <person name="Jagadeeshan S."/>
            <person name="Jeck W.R."/>
            <person name="Johnson J."/>
            <person name="Jones C.D."/>
            <person name="Jordan W.C."/>
            <person name="Karpen G.H."/>
            <person name="Kataoka E."/>
            <person name="Keightley P.D."/>
            <person name="Kheradpour P."/>
            <person name="Kirkness E.F."/>
            <person name="Koerich L.B."/>
            <person name="Kristiansen K."/>
            <person name="Kudrna D."/>
            <person name="Kulathinal R.J."/>
            <person name="Kumar S."/>
            <person name="Kwok R."/>
            <person name="Lander E."/>
            <person name="Langley C.H."/>
            <person name="Lapoint R."/>
            <person name="Lazzaro B.P."/>
            <person name="Lee S.J."/>
            <person name="Levesque L."/>
            <person name="Li R."/>
            <person name="Lin C.F."/>
            <person name="Lin M.F."/>
            <person name="Lindblad-Toh K."/>
            <person name="Llopart A."/>
            <person name="Long M."/>
            <person name="Low L."/>
            <person name="Lozovsky E."/>
            <person name="Lu J."/>
            <person name="Luo M."/>
            <person name="Machado C.A."/>
            <person name="Makalowski W."/>
            <person name="Marzo M."/>
            <person name="Matsuda M."/>
            <person name="Matzkin L."/>
            <person name="McAllister B."/>
            <person name="McBride C.S."/>
            <person name="McKernan B."/>
            <person name="McKernan K."/>
            <person name="Mendez-Lago M."/>
            <person name="Minx P."/>
            <person name="Mollenhauer M.U."/>
            <person name="Montooth K."/>
            <person name="Mount S.M."/>
            <person name="Mu X."/>
            <person name="Myers E."/>
            <person name="Negre B."/>
            <person name="Newfeld S."/>
            <person name="Nielsen R."/>
            <person name="Noor M.A."/>
            <person name="O'Grady P."/>
            <person name="Pachter L."/>
            <person name="Papaceit M."/>
            <person name="Parisi M.J."/>
            <person name="Parisi M."/>
            <person name="Parts L."/>
            <person name="Pedersen J.S."/>
            <person name="Pesole G."/>
            <person name="Phillippy A.M."/>
            <person name="Ponting C.P."/>
            <person name="Pop M."/>
            <person name="Porcelli D."/>
            <person name="Powell J.R."/>
            <person name="Prohaska S."/>
            <person name="Pruitt K."/>
            <person name="Puig M."/>
            <person name="Quesneville H."/>
            <person name="Ram K.R."/>
            <person name="Rand D."/>
            <person name="Rasmussen M.D."/>
            <person name="Reed L.K."/>
            <person name="Reenan R."/>
            <person name="Reily A."/>
            <person name="Remington K.A."/>
            <person name="Rieger T.T."/>
            <person name="Ritchie M.G."/>
            <person name="Robin C."/>
            <person name="Rogers Y.H."/>
            <person name="Rohde C."/>
            <person name="Rozas J."/>
            <person name="Rubenfield M.J."/>
            <person name="Ruiz A."/>
            <person name="Russo S."/>
            <person name="Salzberg S.L."/>
            <person name="Sanchez-Gracia A."/>
            <person name="Saranga D.J."/>
            <person name="Sato H."/>
            <person name="Schaeffer S.W."/>
            <person name="Schatz M.C."/>
            <person name="Schlenke T."/>
            <person name="Schwartz R."/>
            <person name="Segarra C."/>
            <person name="Singh R.S."/>
            <person name="Sirot L."/>
            <person name="Sirota M."/>
            <person name="Sisneros N.B."/>
            <person name="Smith C.D."/>
            <person name="Smith T.F."/>
            <person name="Spieth J."/>
            <person name="Stage D.E."/>
            <person name="Stark A."/>
            <person name="Stephan W."/>
            <person name="Strausberg R.L."/>
            <person name="Strempel S."/>
            <person name="Sturgill D."/>
            <person name="Sutton G."/>
            <person name="Sutton G.G."/>
            <person name="Tao W."/>
            <person name="Teichmann S."/>
            <person name="Tobari Y.N."/>
            <person name="Tomimura Y."/>
            <person name="Tsolas J.M."/>
            <person name="Valente V.L."/>
            <person name="Venter E."/>
            <person name="Venter J.C."/>
            <person name="Vicario S."/>
            <person name="Vieira F.G."/>
            <person name="Vilella A.J."/>
            <person name="Villasante A."/>
            <person name="Walenz B."/>
            <person name="Wang J."/>
            <person name="Wasserman M."/>
            <person name="Watts T."/>
            <person name="Wilson D."/>
            <person name="Wilson R.K."/>
            <person name="Wing R.A."/>
            <person name="Wolfner M.F."/>
            <person name="Wong A."/>
            <person name="Wong G.K."/>
            <person name="Wu C.I."/>
            <person name="Wu G."/>
            <person name="Yamamoto D."/>
            <person name="Yang H.P."/>
            <person name="Yang S.P."/>
            <person name="Yorke J.A."/>
            <person name="Yoshida K."/>
            <person name="Zdobnov E."/>
            <person name="Zhang P."/>
            <person name="Zhang Y."/>
            <person name="Zimin A.V."/>
            <person name="Baldwin J."/>
            <person name="Abdouelleil A."/>
            <person name="Abdulkadir J."/>
            <person name="Abebe A."/>
            <person name="Abera B."/>
            <person name="Abreu J."/>
            <person name="Acer S.C."/>
            <person name="Aftuck L."/>
            <person name="Alexander A."/>
            <person name="An P."/>
            <person name="Anderson E."/>
            <person name="Anderson S."/>
            <person name="Arachi H."/>
            <person name="Azer M."/>
            <person name="Bachantsang P."/>
            <person name="Barry A."/>
            <person name="Bayul T."/>
            <person name="Berlin A."/>
            <person name="Bessette D."/>
            <person name="Bloom T."/>
            <person name="Blye J."/>
            <person name="Boguslavskiy L."/>
            <person name="Bonnet C."/>
            <person name="Boukhgalter B."/>
            <person name="Bourzgui I."/>
            <person name="Brown A."/>
            <person name="Cahill P."/>
            <person name="Channer S."/>
            <person name="Cheshatsang Y."/>
            <person name="Chuda L."/>
            <person name="Citroen M."/>
            <person name="Collymore A."/>
            <person name="Cooke P."/>
            <person name="Costello M."/>
            <person name="D'Aco K."/>
            <person name="Daza R."/>
            <person name="De Haan G."/>
            <person name="DeGray S."/>
            <person name="DeMaso C."/>
            <person name="Dhargay N."/>
            <person name="Dooley K."/>
            <person name="Dooley E."/>
            <person name="Doricent M."/>
            <person name="Dorje P."/>
            <person name="Dorjee K."/>
            <person name="Dupes A."/>
            <person name="Elong R."/>
            <person name="Falk J."/>
            <person name="Farina A."/>
            <person name="Faro S."/>
            <person name="Ferguson D."/>
            <person name="Fisher S."/>
            <person name="Foley C.D."/>
            <person name="Franke A."/>
            <person name="Friedrich D."/>
            <person name="Gadbois L."/>
            <person name="Gearin G."/>
            <person name="Gearin C.R."/>
            <person name="Giannoukos G."/>
            <person name="Goode T."/>
            <person name="Graham J."/>
            <person name="Grandbois E."/>
            <person name="Grewal S."/>
            <person name="Gyaltsen K."/>
            <person name="Hafez N."/>
            <person name="Hagos B."/>
            <person name="Hall J."/>
            <person name="Henson C."/>
            <person name="Hollinger A."/>
            <person name="Honan T."/>
            <person name="Huard M.D."/>
            <person name="Hughes L."/>
            <person name="Hurhula B."/>
            <person name="Husby M.E."/>
            <person name="Kamat A."/>
            <person name="Kanga B."/>
            <person name="Kashin S."/>
            <person name="Khazanovich D."/>
            <person name="Kisner P."/>
            <person name="Lance K."/>
            <person name="Lara M."/>
            <person name="Lee W."/>
            <person name="Lennon N."/>
            <person name="Letendre F."/>
            <person name="LeVine R."/>
            <person name="Lipovsky A."/>
            <person name="Liu X."/>
            <person name="Liu J."/>
            <person name="Liu S."/>
            <person name="Lokyitsang T."/>
            <person name="Lokyitsang Y."/>
            <person name="Lubonja R."/>
            <person name="Lui A."/>
            <person name="MacDonald P."/>
            <person name="Magnisalis V."/>
            <person name="Maru K."/>
            <person name="Matthews C."/>
            <person name="McCusker W."/>
            <person name="McDonough S."/>
            <person name="Mehta T."/>
            <person name="Meldrim J."/>
            <person name="Meneus L."/>
            <person name="Mihai O."/>
            <person name="Mihalev A."/>
            <person name="Mihova T."/>
            <person name="Mittelman R."/>
            <person name="Mlenga V."/>
            <person name="Montmayeur A."/>
            <person name="Mulrain L."/>
            <person name="Navidi A."/>
            <person name="Naylor J."/>
            <person name="Negash T."/>
            <person name="Nguyen T."/>
            <person name="Nguyen N."/>
            <person name="Nicol R."/>
            <person name="Norbu C."/>
            <person name="Norbu N."/>
            <person name="Novod N."/>
            <person name="O'Neill B."/>
            <person name="Osman S."/>
            <person name="Markiewicz E."/>
            <person name="Oyono O.L."/>
            <person name="Patti C."/>
            <person name="Phunkhang P."/>
            <person name="Pierre F."/>
            <person name="Priest M."/>
            <person name="Raghuraman S."/>
            <person name="Rege F."/>
            <person name="Reyes R."/>
            <person name="Rise C."/>
            <person name="Rogov P."/>
            <person name="Ross K."/>
            <person name="Ryan E."/>
            <person name="Settipalli S."/>
            <person name="Shea T."/>
            <person name="Sherpa N."/>
            <person name="Shi L."/>
            <person name="Shih D."/>
            <person name="Sparrow T."/>
            <person name="Spaulding J."/>
            <person name="Stalker J."/>
            <person name="Stange-Thomann N."/>
            <person name="Stavropoulos S."/>
            <person name="Stone C."/>
            <person name="Strader C."/>
            <person name="Tesfaye S."/>
            <person name="Thomson T."/>
            <person name="Thoulutsang Y."/>
            <person name="Thoulutsang D."/>
            <person name="Topham K."/>
            <person name="Topping I."/>
            <person name="Tsamla T."/>
            <person name="Vassiliev H."/>
            <person name="Vo A."/>
            <person name="Wangchuk T."/>
            <person name="Wangdi T."/>
            <person name="Weiand M."/>
            <person name="Wilkinson J."/>
            <person name="Wilson A."/>
            <person name="Yadav S."/>
            <person name="Young G."/>
            <person name="Yu Q."/>
            <person name="Zembek L."/>
            <person name="Zhong D."/>
            <person name="Zimmer A."/>
            <person name="Zwirko Z."/>
            <person name="Jaffe D.B."/>
            <person name="Alvarez P."/>
            <person name="Brockman W."/>
            <person name="Butler J."/>
            <person name="Chin C."/>
            <person name="Gnerre S."/>
            <person name="Grabherr M."/>
            <person name="Kleber M."/>
            <person name="Mauceli E."/>
            <person name="MacCallum I."/>
        </authorList>
    </citation>
    <scope>NUCLEOTIDE SEQUENCE [LARGE SCALE GENOMIC DNA]</scope>
    <source>
        <strain evidence="2">MSH-3 / Tucson 14011-0111.49</strain>
    </source>
</reference>
<proteinExistence type="predicted"/>
<organism evidence="2">
    <name type="scientific">Drosophila persimilis</name>
    <name type="common">Fruit fly</name>
    <dbReference type="NCBI Taxonomy" id="7234"/>
    <lineage>
        <taxon>Eukaryota</taxon>
        <taxon>Metazoa</taxon>
        <taxon>Ecdysozoa</taxon>
        <taxon>Arthropoda</taxon>
        <taxon>Hexapoda</taxon>
        <taxon>Insecta</taxon>
        <taxon>Pterygota</taxon>
        <taxon>Neoptera</taxon>
        <taxon>Endopterygota</taxon>
        <taxon>Diptera</taxon>
        <taxon>Brachycera</taxon>
        <taxon>Muscomorpha</taxon>
        <taxon>Ephydroidea</taxon>
        <taxon>Drosophilidae</taxon>
        <taxon>Drosophila</taxon>
        <taxon>Sophophora</taxon>
    </lineage>
</organism>
<keyword evidence="2" id="KW-1185">Reference proteome</keyword>